<reference evidence="3 4" key="1">
    <citation type="submission" date="2024-10" db="EMBL/GenBank/DDBJ databases">
        <title>The Natural Products Discovery Center: Release of the First 8490 Sequenced Strains for Exploring Actinobacteria Biosynthetic Diversity.</title>
        <authorList>
            <person name="Kalkreuter E."/>
            <person name="Kautsar S.A."/>
            <person name="Yang D."/>
            <person name="Bader C.D."/>
            <person name="Teijaro C.N."/>
            <person name="Fluegel L."/>
            <person name="Davis C.M."/>
            <person name="Simpson J.R."/>
            <person name="Lauterbach L."/>
            <person name="Steele A.D."/>
            <person name="Gui C."/>
            <person name="Meng S."/>
            <person name="Li G."/>
            <person name="Viehrig K."/>
            <person name="Ye F."/>
            <person name="Su P."/>
            <person name="Kiefer A.F."/>
            <person name="Nichols A."/>
            <person name="Cepeda A.J."/>
            <person name="Yan W."/>
            <person name="Fan B."/>
            <person name="Jiang Y."/>
            <person name="Adhikari A."/>
            <person name="Zheng C.-J."/>
            <person name="Schuster L."/>
            <person name="Cowan T.M."/>
            <person name="Smanski M.J."/>
            <person name="Chevrette M.G."/>
            <person name="De Carvalho L.P.S."/>
            <person name="Shen B."/>
        </authorList>
    </citation>
    <scope>NUCLEOTIDE SEQUENCE [LARGE SCALE GENOMIC DNA]</scope>
    <source>
        <strain evidence="3 4">NPDC019275</strain>
    </source>
</reference>
<dbReference type="InterPro" id="IPR050490">
    <property type="entry name" value="Bact_solute-bd_prot1"/>
</dbReference>
<organism evidence="3 4">
    <name type="scientific">Nocardia xishanensis</name>
    <dbReference type="NCBI Taxonomy" id="238964"/>
    <lineage>
        <taxon>Bacteria</taxon>
        <taxon>Bacillati</taxon>
        <taxon>Actinomycetota</taxon>
        <taxon>Actinomycetes</taxon>
        <taxon>Mycobacteriales</taxon>
        <taxon>Nocardiaceae</taxon>
        <taxon>Nocardia</taxon>
    </lineage>
</organism>
<dbReference type="Gene3D" id="3.40.190.10">
    <property type="entry name" value="Periplasmic binding protein-like II"/>
    <property type="match status" value="1"/>
</dbReference>
<accession>A0ABW7X6B8</accession>
<dbReference type="SUPFAM" id="SSF53850">
    <property type="entry name" value="Periplasmic binding protein-like II"/>
    <property type="match status" value="1"/>
</dbReference>
<dbReference type="RefSeq" id="WP_357400984.1">
    <property type="nucleotide sequence ID" value="NZ_JBEYCD010000001.1"/>
</dbReference>
<comment type="similarity">
    <text evidence="1">Belongs to the bacterial solute-binding protein 1 family.</text>
</comment>
<comment type="caution">
    <text evidence="3">The sequence shown here is derived from an EMBL/GenBank/DDBJ whole genome shotgun (WGS) entry which is preliminary data.</text>
</comment>
<proteinExistence type="inferred from homology"/>
<protein>
    <submittedName>
        <fullName evidence="3">ABC transporter substrate-binding protein</fullName>
    </submittedName>
</protein>
<keyword evidence="4" id="KW-1185">Reference proteome</keyword>
<evidence type="ECO:0000313" key="3">
    <source>
        <dbReference type="EMBL" id="MFI2476658.1"/>
    </source>
</evidence>
<dbReference type="PANTHER" id="PTHR43649:SF29">
    <property type="entry name" value="OSMOPROTECTIVE COMPOUNDS-BINDING PROTEIN GGTB"/>
    <property type="match status" value="1"/>
</dbReference>
<evidence type="ECO:0000313" key="4">
    <source>
        <dbReference type="Proteomes" id="UP001611415"/>
    </source>
</evidence>
<evidence type="ECO:0000256" key="2">
    <source>
        <dbReference type="ARBA" id="ARBA00022448"/>
    </source>
</evidence>
<dbReference type="Proteomes" id="UP001611415">
    <property type="component" value="Unassembled WGS sequence"/>
</dbReference>
<name>A0ABW7X6B8_9NOCA</name>
<evidence type="ECO:0000256" key="1">
    <source>
        <dbReference type="ARBA" id="ARBA00008520"/>
    </source>
</evidence>
<keyword evidence="2" id="KW-0813">Transport</keyword>
<sequence>MLTRRALVQMALVAPLAGCGAGVLGTPGTVRIAVSWSGSELVAFRTVLDALRLSHSVDVIPLGDEIETALTGGRSAPELVMLPQAGWVRDLAELGRLRDVPESLWLDEANQPSYSPVWADLLYYDGRPYGVPFKASDKSMVWFDRQSAAESGVGTPALWTLDHWLDRIEFLAGKDQRLLALAAADGWALTDLFENLLYAQNPDTYAALAERGEAVTWEKDAVRGALTLLGSWAANSEAFAGGVGTSLTMQFSDAVREVFERKRAVMVVAPDFAEPVVRKAVADSGRKPADVVGVTAFPGIGRDGPRPRIVGGDVLVLTRSADDRAGRVLAALAAPSAPLPWINRFHGFLAPNAHTDAAYSPFLRPSAQRLRETAASDPRDETVFDLSDRIGPLGGRNGLWRILTEFLIAVDGEPSRIGPAVDDAVAALDRW</sequence>
<gene>
    <name evidence="3" type="ORF">ACH49W_25020</name>
</gene>
<dbReference type="EMBL" id="JBIRYO010000018">
    <property type="protein sequence ID" value="MFI2476658.1"/>
    <property type="molecule type" value="Genomic_DNA"/>
</dbReference>
<dbReference type="PANTHER" id="PTHR43649">
    <property type="entry name" value="ARABINOSE-BINDING PROTEIN-RELATED"/>
    <property type="match status" value="1"/>
</dbReference>